<comment type="subcellular location">
    <subcellularLocation>
        <location evidence="1">Membrane</location>
        <topology evidence="1">Multi-pass membrane protein</topology>
    </subcellularLocation>
</comment>
<evidence type="ECO:0000256" key="5">
    <source>
        <dbReference type="SAM" id="Phobius"/>
    </source>
</evidence>
<feature type="transmembrane region" description="Helical" evidence="5">
    <location>
        <begin position="405"/>
        <end position="422"/>
    </location>
</feature>
<dbReference type="RefSeq" id="WP_095916838.1">
    <property type="nucleotide sequence ID" value="NZ_CP022388.1"/>
</dbReference>
<evidence type="ECO:0000256" key="3">
    <source>
        <dbReference type="ARBA" id="ARBA00022989"/>
    </source>
</evidence>
<evidence type="ECO:0000259" key="6">
    <source>
        <dbReference type="Pfam" id="PF04932"/>
    </source>
</evidence>
<sequence>MKWYKENWLMFNNIGFITITFIISFFYADIWHNEVFKKLFLRIGLGLCVASTLVWAFLNYRKYKIPTDKKLWLRILIVVMCCCCVFLFTYKLSKAYKTTIILLFLCGLYAIWKRQFIRPTLPMILFGIFALFKIGGVFWNTHTPISFIAFNDGEILFLLGVVVLSLFFRMEKSETMEFITICFKGFLSLLTLNMSIYVLYTSSIDLPILSFLTFNKSYMEYISILEWTYFPHPSYVSWVILLIGGLGFFVWKEQKKTIITTYELIWYAILLFCFVFMMQARISIIGYFLTICLLSWLYLTKKWTMKVKTTVVSILVISLITGIGVLVTQTKFFSDPARVSFFNATKEFKMPSLFFGAGTSAQRGVAETLGFIHLHNDLLCIFVDLGIIGLLLLLIWIIATFYQSIIYRNSYILYTMLLALMFMNTDTFLYMGAYMSVWFISIIFAFPEKKQIQQIKI</sequence>
<reference evidence="8" key="1">
    <citation type="submission" date="2017-06" db="EMBL/GenBank/DDBJ databases">
        <title>Capnocytophaga spp. assemblies.</title>
        <authorList>
            <person name="Gulvik C.A."/>
        </authorList>
    </citation>
    <scope>NUCLEOTIDE SEQUENCE [LARGE SCALE GENOMIC DNA]</scope>
    <source>
        <strain evidence="8">H5594</strain>
    </source>
</reference>
<dbReference type="InterPro" id="IPR007016">
    <property type="entry name" value="O-antigen_ligase-rel_domated"/>
</dbReference>
<keyword evidence="3 5" id="KW-1133">Transmembrane helix</keyword>
<dbReference type="Proteomes" id="UP000243136">
    <property type="component" value="Chromosome"/>
</dbReference>
<feature type="transmembrane region" description="Helical" evidence="5">
    <location>
        <begin position="378"/>
        <end position="398"/>
    </location>
</feature>
<organism evidence="7 8">
    <name type="scientific">Capnocytophaga canimorsus</name>
    <dbReference type="NCBI Taxonomy" id="28188"/>
    <lineage>
        <taxon>Bacteria</taxon>
        <taxon>Pseudomonadati</taxon>
        <taxon>Bacteroidota</taxon>
        <taxon>Flavobacteriia</taxon>
        <taxon>Flavobacteriales</taxon>
        <taxon>Flavobacteriaceae</taxon>
        <taxon>Capnocytophaga</taxon>
    </lineage>
</organism>
<feature type="transmembrane region" description="Helical" evidence="5">
    <location>
        <begin position="71"/>
        <end position="89"/>
    </location>
</feature>
<feature type="transmembrane region" description="Helical" evidence="5">
    <location>
        <begin position="145"/>
        <end position="166"/>
    </location>
</feature>
<feature type="transmembrane region" description="Helical" evidence="5">
    <location>
        <begin position="39"/>
        <end position="59"/>
    </location>
</feature>
<name>A0A250G1J4_9FLAO</name>
<proteinExistence type="predicted"/>
<dbReference type="AlphaFoldDB" id="A0A250G1J4"/>
<gene>
    <name evidence="7" type="ORF">CGC56_03320</name>
</gene>
<feature type="transmembrane region" description="Helical" evidence="5">
    <location>
        <begin position="284"/>
        <end position="299"/>
    </location>
</feature>
<evidence type="ECO:0000256" key="4">
    <source>
        <dbReference type="ARBA" id="ARBA00023136"/>
    </source>
</evidence>
<keyword evidence="2 5" id="KW-0812">Transmembrane</keyword>
<feature type="transmembrane region" description="Helical" evidence="5">
    <location>
        <begin position="178"/>
        <end position="200"/>
    </location>
</feature>
<dbReference type="Pfam" id="PF04932">
    <property type="entry name" value="Wzy_C"/>
    <property type="match status" value="1"/>
</dbReference>
<feature type="transmembrane region" description="Helical" evidence="5">
    <location>
        <begin position="7"/>
        <end position="27"/>
    </location>
</feature>
<evidence type="ECO:0000256" key="1">
    <source>
        <dbReference type="ARBA" id="ARBA00004141"/>
    </source>
</evidence>
<feature type="transmembrane region" description="Helical" evidence="5">
    <location>
        <begin position="428"/>
        <end position="446"/>
    </location>
</feature>
<dbReference type="GO" id="GO:0016020">
    <property type="term" value="C:membrane"/>
    <property type="evidence" value="ECO:0007669"/>
    <property type="project" value="UniProtKB-SubCell"/>
</dbReference>
<keyword evidence="4 5" id="KW-0472">Membrane</keyword>
<feature type="domain" description="O-antigen ligase-related" evidence="6">
    <location>
        <begin position="267"/>
        <end position="394"/>
    </location>
</feature>
<evidence type="ECO:0000313" key="8">
    <source>
        <dbReference type="Proteomes" id="UP000243136"/>
    </source>
</evidence>
<evidence type="ECO:0000313" key="7">
    <source>
        <dbReference type="EMBL" id="ATA91279.1"/>
    </source>
</evidence>
<protein>
    <recommendedName>
        <fullName evidence="6">O-antigen ligase-related domain-containing protein</fullName>
    </recommendedName>
</protein>
<feature type="transmembrane region" description="Helical" evidence="5">
    <location>
        <begin position="258"/>
        <end position="278"/>
    </location>
</feature>
<feature type="transmembrane region" description="Helical" evidence="5">
    <location>
        <begin position="235"/>
        <end position="251"/>
    </location>
</feature>
<feature type="transmembrane region" description="Helical" evidence="5">
    <location>
        <begin position="311"/>
        <end position="333"/>
    </location>
</feature>
<evidence type="ECO:0000256" key="2">
    <source>
        <dbReference type="ARBA" id="ARBA00022692"/>
    </source>
</evidence>
<feature type="transmembrane region" description="Helical" evidence="5">
    <location>
        <begin position="95"/>
        <end position="112"/>
    </location>
</feature>
<dbReference type="EMBL" id="CP022388">
    <property type="protein sequence ID" value="ATA91279.1"/>
    <property type="molecule type" value="Genomic_DNA"/>
</dbReference>
<feature type="transmembrane region" description="Helical" evidence="5">
    <location>
        <begin position="119"/>
        <end position="139"/>
    </location>
</feature>
<accession>A0A250G1J4</accession>